<name>A0A1L7ADJ9_9PROT</name>
<dbReference type="eggNOG" id="COG0406">
    <property type="taxonomic scope" value="Bacteria"/>
</dbReference>
<gene>
    <name evidence="1" type="ORF">RGI145_06780</name>
    <name evidence="2" type="ORF">RQ831_01465</name>
</gene>
<dbReference type="Pfam" id="PF00300">
    <property type="entry name" value="His_Phos_1"/>
    <property type="match status" value="1"/>
</dbReference>
<evidence type="ECO:0000313" key="3">
    <source>
        <dbReference type="Proteomes" id="UP000185494"/>
    </source>
</evidence>
<dbReference type="AlphaFoldDB" id="A0A1L7ADJ9"/>
<dbReference type="InterPro" id="IPR013078">
    <property type="entry name" value="His_Pase_superF_clade-1"/>
</dbReference>
<dbReference type="RefSeq" id="WP_075797774.1">
    <property type="nucleotide sequence ID" value="NZ_CP015583.1"/>
</dbReference>
<dbReference type="Proteomes" id="UP001258945">
    <property type="component" value="Unassembled WGS sequence"/>
</dbReference>
<dbReference type="Gene3D" id="3.40.50.1240">
    <property type="entry name" value="Phosphoglycerate mutase-like"/>
    <property type="match status" value="1"/>
</dbReference>
<reference evidence="1 3" key="1">
    <citation type="submission" date="2016-05" db="EMBL/GenBank/DDBJ databases">
        <title>Complete Genome and Methylome Analysis of Psychrotrophic Bacterial Isolates from Antarctic Lake Untersee.</title>
        <authorList>
            <person name="Fomenkov A."/>
            <person name="Akimov V.N."/>
            <person name="Vasilyeva L.V."/>
            <person name="Andersen D."/>
            <person name="Vincze T."/>
            <person name="Roberts R.J."/>
        </authorList>
    </citation>
    <scope>NUCLEOTIDE SEQUENCE [LARGE SCALE GENOMIC DNA]</scope>
    <source>
        <strain evidence="1 3">U14-5</strain>
    </source>
</reference>
<dbReference type="SMART" id="SM00855">
    <property type="entry name" value="PGAM"/>
    <property type="match status" value="1"/>
</dbReference>
<sequence>MRLLLVRHLPVPDGAGRCYGRLDLPARAATAAELAAMRDQTSRLSQPILLSSPARRCRDLARHLGPAPRLEPRLRELDFGAWEGLPWDAVPRAALDAWAADPTGFTPPGGEGMADFLARLGALADTLREAGRDAVLVTHGGPMRVLPALLRGAAPDLLAPAPGFGTTLRVELPGA</sequence>
<dbReference type="KEGG" id="rgi:RGI145_06780"/>
<evidence type="ECO:0000313" key="2">
    <source>
        <dbReference type="EMBL" id="MDT8329700.1"/>
    </source>
</evidence>
<organism evidence="1 3">
    <name type="scientific">Roseomonas gilardii</name>
    <dbReference type="NCBI Taxonomy" id="257708"/>
    <lineage>
        <taxon>Bacteria</taxon>
        <taxon>Pseudomonadati</taxon>
        <taxon>Pseudomonadota</taxon>
        <taxon>Alphaproteobacteria</taxon>
        <taxon>Acetobacterales</taxon>
        <taxon>Roseomonadaceae</taxon>
        <taxon>Roseomonas</taxon>
    </lineage>
</organism>
<dbReference type="STRING" id="257708.RGI145_06780"/>
<dbReference type="InterPro" id="IPR029033">
    <property type="entry name" value="His_PPase_superfam"/>
</dbReference>
<reference evidence="2 4" key="2">
    <citation type="journal article" date="2019" name="Microb. Pathog.">
        <title>Comparison of VITEK 2, MALDI-TOF MS, 16S rRNA gene sequencing, and whole-genome sequencing for identification of Roseomonas mucosa.</title>
        <authorList>
            <person name="Rudolph W.W."/>
            <person name="Gunzer F."/>
            <person name="Trauth M."/>
            <person name="Bunk B."/>
            <person name="Bigge R."/>
            <person name="Schrottner P."/>
        </authorList>
    </citation>
    <scope>NUCLEOTIDE SEQUENCE [LARGE SCALE GENOMIC DNA]</scope>
    <source>
        <strain evidence="2 4">DSM 103800</strain>
    </source>
</reference>
<evidence type="ECO:0000313" key="1">
    <source>
        <dbReference type="EMBL" id="APT56852.1"/>
    </source>
</evidence>
<dbReference type="EMBL" id="JAVVDO010000001">
    <property type="protein sequence ID" value="MDT8329700.1"/>
    <property type="molecule type" value="Genomic_DNA"/>
</dbReference>
<protein>
    <submittedName>
        <fullName evidence="2">Histidine phosphatase family protein</fullName>
    </submittedName>
</protein>
<proteinExistence type="predicted"/>
<dbReference type="SUPFAM" id="SSF53254">
    <property type="entry name" value="Phosphoglycerate mutase-like"/>
    <property type="match status" value="1"/>
</dbReference>
<dbReference type="EMBL" id="CP015583">
    <property type="protein sequence ID" value="APT56852.1"/>
    <property type="molecule type" value="Genomic_DNA"/>
</dbReference>
<dbReference type="Proteomes" id="UP000185494">
    <property type="component" value="Chromosome 1"/>
</dbReference>
<accession>A0A1L7ADJ9</accession>
<evidence type="ECO:0000313" key="4">
    <source>
        <dbReference type="Proteomes" id="UP001258945"/>
    </source>
</evidence>
<reference evidence="2" key="3">
    <citation type="submission" date="2023-09" db="EMBL/GenBank/DDBJ databases">
        <authorList>
            <person name="Schober I."/>
            <person name="Bunk B."/>
        </authorList>
    </citation>
    <scope>NUCLEOTIDE SEQUENCE</scope>
    <source>
        <strain evidence="2">DSM 103800</strain>
    </source>
</reference>
<keyword evidence="4" id="KW-1185">Reference proteome</keyword>